<evidence type="ECO:0000313" key="2">
    <source>
        <dbReference type="EMBL" id="KAG0722268.1"/>
    </source>
</evidence>
<keyword evidence="3" id="KW-1185">Reference proteome</keyword>
<dbReference type="AlphaFoldDB" id="A0A8J5CI68"/>
<name>A0A8J5CI68_CHIOP</name>
<feature type="region of interest" description="Disordered" evidence="1">
    <location>
        <begin position="536"/>
        <end position="582"/>
    </location>
</feature>
<evidence type="ECO:0000313" key="3">
    <source>
        <dbReference type="Proteomes" id="UP000770661"/>
    </source>
</evidence>
<feature type="region of interest" description="Disordered" evidence="1">
    <location>
        <begin position="405"/>
        <end position="452"/>
    </location>
</feature>
<proteinExistence type="predicted"/>
<feature type="region of interest" description="Disordered" evidence="1">
    <location>
        <begin position="81"/>
        <end position="141"/>
    </location>
</feature>
<gene>
    <name evidence="2" type="ORF">GWK47_044798</name>
</gene>
<evidence type="ECO:0000256" key="1">
    <source>
        <dbReference type="SAM" id="MobiDB-lite"/>
    </source>
</evidence>
<dbReference type="EMBL" id="JACEEZ010009819">
    <property type="protein sequence ID" value="KAG0722268.1"/>
    <property type="molecule type" value="Genomic_DNA"/>
</dbReference>
<sequence length="609" mass="67393">MVQTGDGNSWRVSRRTKQLLAAEEQNRQSQHENDMFTNLYDMPCRCSMLSFLLLVVQWLKSQTKNVVSVEENHLWKLDQEPQVQSNKTRGPTERKLFRKKRQKPATFTNVRVIGAPAPGSPRQAVSLEGPRTGGPRQGYHRPLEVYRGNSYVRQRPAQDNRVKVVVAVAPNTRALPAEGGRPSKPTEGPRLQAVERKRQFVRNGDNSTANIGRRGQGVSGSQLVPDRVRHLVEHGKSPQWKLRVLVRLCPWCCVHPGGGGHHALREVWQRTPWNNAKRVSTALQHGRTWGPPLPLLHGQARKRIAQWKVVGLSPACLRSAGGLLGAGYEDWWKLLASSPQAKAASGCIEEANRQSSTRARDVPQLIPPLRVRTCSVSMLSVLCWWAWLRKKPDEKTLVSVRKPLVEGRSGASVQSTRRKEAPTERKVSQKNAKNRRKKTPPKDEETVDESGECNTVCNTPPEKCQKEVNRGEACQVGVKQPQGTISRVRCGSRGGKTRLKVLWPGHRADGGTSRAAGGHCPNSAEGLPQTCATVPLTPGIAPPKRQPRAAQRTGGRPAAKDITGRSGGYQGHSYVRLPPERGKNNRVNWCGLGTQHAHHMVRAPGAEQS</sequence>
<feature type="compositionally biased region" description="Basic and acidic residues" evidence="1">
    <location>
        <begin position="417"/>
        <end position="427"/>
    </location>
</feature>
<organism evidence="2 3">
    <name type="scientific">Chionoecetes opilio</name>
    <name type="common">Atlantic snow crab</name>
    <name type="synonym">Cancer opilio</name>
    <dbReference type="NCBI Taxonomy" id="41210"/>
    <lineage>
        <taxon>Eukaryota</taxon>
        <taxon>Metazoa</taxon>
        <taxon>Ecdysozoa</taxon>
        <taxon>Arthropoda</taxon>
        <taxon>Crustacea</taxon>
        <taxon>Multicrustacea</taxon>
        <taxon>Malacostraca</taxon>
        <taxon>Eumalacostraca</taxon>
        <taxon>Eucarida</taxon>
        <taxon>Decapoda</taxon>
        <taxon>Pleocyemata</taxon>
        <taxon>Brachyura</taxon>
        <taxon>Eubrachyura</taxon>
        <taxon>Majoidea</taxon>
        <taxon>Majidae</taxon>
        <taxon>Chionoecetes</taxon>
    </lineage>
</organism>
<reference evidence="2" key="1">
    <citation type="submission" date="2020-07" db="EMBL/GenBank/DDBJ databases">
        <title>The High-quality genome of the commercially important snow crab, Chionoecetes opilio.</title>
        <authorList>
            <person name="Jeong J.-H."/>
            <person name="Ryu S."/>
        </authorList>
    </citation>
    <scope>NUCLEOTIDE SEQUENCE</scope>
    <source>
        <strain evidence="2">MADBK_172401_WGS</strain>
        <tissue evidence="2">Digestive gland</tissue>
    </source>
</reference>
<dbReference type="Proteomes" id="UP000770661">
    <property type="component" value="Unassembled WGS sequence"/>
</dbReference>
<comment type="caution">
    <text evidence="2">The sequence shown here is derived from an EMBL/GenBank/DDBJ whole genome shotgun (WGS) entry which is preliminary data.</text>
</comment>
<accession>A0A8J5CI68</accession>
<protein>
    <submittedName>
        <fullName evidence="2">Uncharacterized protein</fullName>
    </submittedName>
</protein>